<organism evidence="1 2">
    <name type="scientific">Mortierella hygrophila</name>
    <dbReference type="NCBI Taxonomy" id="979708"/>
    <lineage>
        <taxon>Eukaryota</taxon>
        <taxon>Fungi</taxon>
        <taxon>Fungi incertae sedis</taxon>
        <taxon>Mucoromycota</taxon>
        <taxon>Mortierellomycotina</taxon>
        <taxon>Mortierellomycetes</taxon>
        <taxon>Mortierellales</taxon>
        <taxon>Mortierellaceae</taxon>
        <taxon>Mortierella</taxon>
    </lineage>
</organism>
<dbReference type="Proteomes" id="UP000723463">
    <property type="component" value="Unassembled WGS sequence"/>
</dbReference>
<dbReference type="EMBL" id="JAAAXW010000035">
    <property type="protein sequence ID" value="KAF9547946.1"/>
    <property type="molecule type" value="Genomic_DNA"/>
</dbReference>
<keyword evidence="2" id="KW-1185">Reference proteome</keyword>
<evidence type="ECO:0000313" key="2">
    <source>
        <dbReference type="Proteomes" id="UP000723463"/>
    </source>
</evidence>
<evidence type="ECO:0008006" key="3">
    <source>
        <dbReference type="Google" id="ProtNLM"/>
    </source>
</evidence>
<protein>
    <recommendedName>
        <fullName evidence="3">DDE Tnp4 domain-containing protein</fullName>
    </recommendedName>
</protein>
<name>A0A9P6FC37_9FUNG</name>
<gene>
    <name evidence="1" type="ORF">EC957_007459</name>
</gene>
<comment type="caution">
    <text evidence="1">The sequence shown here is derived from an EMBL/GenBank/DDBJ whole genome shotgun (WGS) entry which is preliminary data.</text>
</comment>
<dbReference type="AlphaFoldDB" id="A0A9P6FC37"/>
<sequence length="226" mass="25743">MDEALEYDAIIQNYWKFLYNDWPIIDSVKHHRTEIAAVNDIDSIKKNVEKGVMLLYVLVKGVSLSDMAQYIPKTSFHTVHKEFYMYNPAALNRLLTTMLSEMLSTLKSRHLAAERNPDPFKNVTLNLDGHDSRIIHVNADKASLYSYKLKKSGFRVQVCTDMNSTVLFVSTPAPCRDYNDGTMLLRMGIQNKIHKLDCVAMDGGYNLFIGHAPTLSLSRAVRELQP</sequence>
<accession>A0A9P6FC37</accession>
<reference evidence="1" key="1">
    <citation type="journal article" date="2020" name="Fungal Divers.">
        <title>Resolving the Mortierellaceae phylogeny through synthesis of multi-gene phylogenetics and phylogenomics.</title>
        <authorList>
            <person name="Vandepol N."/>
            <person name="Liber J."/>
            <person name="Desiro A."/>
            <person name="Na H."/>
            <person name="Kennedy M."/>
            <person name="Barry K."/>
            <person name="Grigoriev I.V."/>
            <person name="Miller A.N."/>
            <person name="O'Donnell K."/>
            <person name="Stajich J.E."/>
            <person name="Bonito G."/>
        </authorList>
    </citation>
    <scope>NUCLEOTIDE SEQUENCE</scope>
    <source>
        <strain evidence="1">NRRL 2591</strain>
    </source>
</reference>
<evidence type="ECO:0000313" key="1">
    <source>
        <dbReference type="EMBL" id="KAF9547946.1"/>
    </source>
</evidence>
<proteinExistence type="predicted"/>